<comment type="caution">
    <text evidence="2">The sequence shown here is derived from an EMBL/GenBank/DDBJ whole genome shotgun (WGS) entry which is preliminary data.</text>
</comment>
<organism evidence="2 3">
    <name type="scientific">Candidatus Curtissbacteria bacterium RBG_13_40_7</name>
    <dbReference type="NCBI Taxonomy" id="1797706"/>
    <lineage>
        <taxon>Bacteria</taxon>
        <taxon>Candidatus Curtissiibacteriota</taxon>
    </lineage>
</organism>
<feature type="domain" description="PhnB-like" evidence="1">
    <location>
        <begin position="2"/>
        <end position="128"/>
    </location>
</feature>
<dbReference type="Gene3D" id="3.10.180.10">
    <property type="entry name" value="2,3-Dihydroxybiphenyl 1,2-Dioxygenase, domain 1"/>
    <property type="match status" value="1"/>
</dbReference>
<dbReference type="Pfam" id="PF06983">
    <property type="entry name" value="3-dmu-9_3-mt"/>
    <property type="match status" value="1"/>
</dbReference>
<reference evidence="2 3" key="1">
    <citation type="journal article" date="2016" name="Nat. Commun.">
        <title>Thousands of microbial genomes shed light on interconnected biogeochemical processes in an aquifer system.</title>
        <authorList>
            <person name="Anantharaman K."/>
            <person name="Brown C.T."/>
            <person name="Hug L.A."/>
            <person name="Sharon I."/>
            <person name="Castelle C.J."/>
            <person name="Probst A.J."/>
            <person name="Thomas B.C."/>
            <person name="Singh A."/>
            <person name="Wilkins M.J."/>
            <person name="Karaoz U."/>
            <person name="Brodie E.L."/>
            <person name="Williams K.H."/>
            <person name="Hubbard S.S."/>
            <person name="Banfield J.F."/>
        </authorList>
    </citation>
    <scope>NUCLEOTIDE SEQUENCE [LARGE SCALE GENOMIC DNA]</scope>
</reference>
<protein>
    <recommendedName>
        <fullName evidence="1">PhnB-like domain-containing protein</fullName>
    </recommendedName>
</protein>
<dbReference type="PANTHER" id="PTHR33990">
    <property type="entry name" value="PROTEIN YJDN-RELATED"/>
    <property type="match status" value="1"/>
</dbReference>
<evidence type="ECO:0000259" key="1">
    <source>
        <dbReference type="Pfam" id="PF06983"/>
    </source>
</evidence>
<proteinExistence type="predicted"/>
<dbReference type="SUPFAM" id="SSF54593">
    <property type="entry name" value="Glyoxalase/Bleomycin resistance protein/Dihydroxybiphenyl dioxygenase"/>
    <property type="match status" value="1"/>
</dbReference>
<dbReference type="InterPro" id="IPR009725">
    <property type="entry name" value="3_dmu_93_MTrfase"/>
</dbReference>
<dbReference type="EMBL" id="MFAU01000054">
    <property type="protein sequence ID" value="OGD83288.1"/>
    <property type="molecule type" value="Genomic_DNA"/>
</dbReference>
<sequence length="171" mass="19550">MQKITPCIWFEDKCEEAVNFYVDVFNGNPNKKQESKIEMIQRYEEGMETPGIEKMVGKVLTTIFWLDGTRLMALDGGPGVFKLSGAISFVIEPQDQEETDYFWEKLSAVPDAEVCGWLTDKYGLTWQISPKRLGELLMDPDKEKAHRVTNAMLKMKKILISDLEKAYKGGE</sequence>
<name>A0A1F5FUJ9_9BACT</name>
<dbReference type="Proteomes" id="UP000179252">
    <property type="component" value="Unassembled WGS sequence"/>
</dbReference>
<dbReference type="InterPro" id="IPR028973">
    <property type="entry name" value="PhnB-like"/>
</dbReference>
<evidence type="ECO:0000313" key="2">
    <source>
        <dbReference type="EMBL" id="OGD83288.1"/>
    </source>
</evidence>
<accession>A0A1F5FUJ9</accession>
<dbReference type="CDD" id="cd06588">
    <property type="entry name" value="PhnB_like"/>
    <property type="match status" value="1"/>
</dbReference>
<dbReference type="InterPro" id="IPR029068">
    <property type="entry name" value="Glyas_Bleomycin-R_OHBP_Dase"/>
</dbReference>
<gene>
    <name evidence="2" type="ORF">A2165_03775</name>
</gene>
<dbReference type="PIRSF" id="PIRSF021700">
    <property type="entry name" value="3_dmu_93_MTrfase"/>
    <property type="match status" value="1"/>
</dbReference>
<dbReference type="AlphaFoldDB" id="A0A1F5FUJ9"/>
<evidence type="ECO:0000313" key="3">
    <source>
        <dbReference type="Proteomes" id="UP000179252"/>
    </source>
</evidence>